<feature type="compositionally biased region" description="Basic and acidic residues" evidence="1">
    <location>
        <begin position="668"/>
        <end position="681"/>
    </location>
</feature>
<feature type="compositionally biased region" description="Polar residues" evidence="1">
    <location>
        <begin position="403"/>
        <end position="412"/>
    </location>
</feature>
<sequence length="720" mass="77385">MRFPKLYNFFRRSRSDTALAAARRTSRSASDESRRIRPVSSSFFDTRLPADDSQKLSPILSSVPVDPISVTKTTTQILEGNDLKESLVTSSLPILPVNPDQHTHGPTLAKRVLELEAALMVQAEANDRMVSVLEEALEAERTAFNESQDTNTLLSADISKLQADVMHARGELYTALHAQLRFSTGTESERNIALAQENDRLLRFVKLIISCGAHDTVLERTCARVEQGYDPEESVVDAIKLAMEDPESIWRRLLDPLVGSRSPQDYLAQTKCTLKARRESRDWQKRTRFWKETARQDGRHASIVTPSVSQLSDVSAIAVPTERKVVLDDMLGKLREGALPLTMETRASALLDGSSLAKVLTQTQGLPPPSGSVHSSSTIQAGLATIVESASESDEDPFATSGVAASQSSRTLSPDAPFPDGHGPSMTLAPLASITFRESHSIKSISSRRRRSRLSSSNSTSSQDSRVSRLSDRKAKVFAASRSVSLLDVSASLAVPSAAGLLNSGASGSGMSFDSTEELARMVAATVQVQNILLHGDRPHSLIPPPSEATTMMTSTLAPTPTRLALPVASTPPRKKSPINLNSPPPSQSYKRATPPPPATTSSTPASSPDAKKSKLPVLKFSSVPRTIRRRLSISRPVLVDTTNAGAVPSSKTGAGFVGVQRSLAGGGREKENSSLRKEESGVGSSWAVGKSRLQSKMMSPKTKSKMKLQAAAGGRGMQA</sequence>
<name>A0A4S4LUD0_9APHY</name>
<feature type="region of interest" description="Disordered" evidence="1">
    <location>
        <begin position="442"/>
        <end position="472"/>
    </location>
</feature>
<dbReference type="OrthoDB" id="2798624at2759"/>
<feature type="region of interest" description="Disordered" evidence="1">
    <location>
        <begin position="564"/>
        <end position="618"/>
    </location>
</feature>
<accession>A0A4S4LUD0</accession>
<evidence type="ECO:0000313" key="3">
    <source>
        <dbReference type="Proteomes" id="UP000308730"/>
    </source>
</evidence>
<feature type="compositionally biased region" description="Low complexity" evidence="1">
    <location>
        <begin position="600"/>
        <end position="609"/>
    </location>
</feature>
<keyword evidence="3" id="KW-1185">Reference proteome</keyword>
<feature type="region of interest" description="Disordered" evidence="1">
    <location>
        <begin position="390"/>
        <end position="424"/>
    </location>
</feature>
<evidence type="ECO:0000313" key="2">
    <source>
        <dbReference type="EMBL" id="THH16022.1"/>
    </source>
</evidence>
<dbReference type="AlphaFoldDB" id="A0A4S4LUD0"/>
<dbReference type="EMBL" id="SGPM01000768">
    <property type="protein sequence ID" value="THH16022.1"/>
    <property type="molecule type" value="Genomic_DNA"/>
</dbReference>
<protein>
    <submittedName>
        <fullName evidence="2">Uncharacterized protein</fullName>
    </submittedName>
</protein>
<organism evidence="2 3">
    <name type="scientific">Antrodiella citrinella</name>
    <dbReference type="NCBI Taxonomy" id="2447956"/>
    <lineage>
        <taxon>Eukaryota</taxon>
        <taxon>Fungi</taxon>
        <taxon>Dikarya</taxon>
        <taxon>Basidiomycota</taxon>
        <taxon>Agaricomycotina</taxon>
        <taxon>Agaricomycetes</taxon>
        <taxon>Polyporales</taxon>
        <taxon>Steccherinaceae</taxon>
        <taxon>Antrodiella</taxon>
    </lineage>
</organism>
<gene>
    <name evidence="2" type="ORF">EUX98_g9368</name>
</gene>
<proteinExistence type="predicted"/>
<dbReference type="Proteomes" id="UP000308730">
    <property type="component" value="Unassembled WGS sequence"/>
</dbReference>
<feature type="region of interest" description="Disordered" evidence="1">
    <location>
        <begin position="664"/>
        <end position="720"/>
    </location>
</feature>
<feature type="compositionally biased region" description="Low complexity" evidence="1">
    <location>
        <begin position="454"/>
        <end position="465"/>
    </location>
</feature>
<reference evidence="2 3" key="1">
    <citation type="submission" date="2019-02" db="EMBL/GenBank/DDBJ databases">
        <title>Genome sequencing of the rare red list fungi Antrodiella citrinella (Flaviporus citrinellus).</title>
        <authorList>
            <person name="Buettner E."/>
            <person name="Kellner H."/>
        </authorList>
    </citation>
    <scope>NUCLEOTIDE SEQUENCE [LARGE SCALE GENOMIC DNA]</scope>
    <source>
        <strain evidence="2 3">DSM 108506</strain>
    </source>
</reference>
<evidence type="ECO:0000256" key="1">
    <source>
        <dbReference type="SAM" id="MobiDB-lite"/>
    </source>
</evidence>
<comment type="caution">
    <text evidence="2">The sequence shown here is derived from an EMBL/GenBank/DDBJ whole genome shotgun (WGS) entry which is preliminary data.</text>
</comment>